<dbReference type="PANTHER" id="PTHR44943">
    <property type="entry name" value="CELLULOSE SYNTHASE OPERON PROTEIN C"/>
    <property type="match status" value="1"/>
</dbReference>
<dbReference type="EMBL" id="JAACAK010000017">
    <property type="protein sequence ID" value="NIR73922.1"/>
    <property type="molecule type" value="Genomic_DNA"/>
</dbReference>
<dbReference type="PROSITE" id="PS50005">
    <property type="entry name" value="TPR"/>
    <property type="match status" value="3"/>
</dbReference>
<comment type="caution">
    <text evidence="5">The sequence shown here is derived from an EMBL/GenBank/DDBJ whole genome shotgun (WGS) entry which is preliminary data.</text>
</comment>
<dbReference type="Gene3D" id="1.25.40.10">
    <property type="entry name" value="Tetratricopeptide repeat domain"/>
    <property type="match status" value="2"/>
</dbReference>
<dbReference type="SUPFAM" id="SSF48452">
    <property type="entry name" value="TPR-like"/>
    <property type="match status" value="1"/>
</dbReference>
<dbReference type="Pfam" id="PF13432">
    <property type="entry name" value="TPR_16"/>
    <property type="match status" value="1"/>
</dbReference>
<evidence type="ECO:0000313" key="6">
    <source>
        <dbReference type="Proteomes" id="UP000702544"/>
    </source>
</evidence>
<dbReference type="PANTHER" id="PTHR44943:SF8">
    <property type="entry name" value="TPR REPEAT-CONTAINING PROTEIN MJ0263"/>
    <property type="match status" value="1"/>
</dbReference>
<dbReference type="Pfam" id="PF13176">
    <property type="entry name" value="TPR_7"/>
    <property type="match status" value="1"/>
</dbReference>
<sequence>MPPDNDVHQEIEQLEQRFAENSQGLVFAHLADAYRRAGEFAKAEGLILHGLKTHPTYISAYNVLGRIYLDSERFADAHEQFNKVLELDPQNLIALRALGDLALQGGRLEDARSWYERILQIDPRNEEAQEALDGLEGGGSASAEPAVGGAKEVAEQDTAGTEPAAAERDLEEPAPPGAEDEIELSFDAEEASEPDLDELDIEAPPIEPSRPEPPDQVEVLEGVEPVEGLVNKETMTRSRDEVDHDPEVIEGSAQLTSEELEDGGTMPWEKGLTELEDLEPDAAVSREGERVDSFSQSMVEGLSSQAPDADEASELDLKEMEDWTPGFLHEKDLTEERGEELGAGAIMGEDKFSMEFPAGEESEEQGGEDEGVVTETMAELYVKQGLYDDALGVYHKLAEARPDDEDLQRKIEELEAKIRESPGEHAPGLELSELLELTEPRVPSEFASDTTTPLEAGQSVEPEAPDEETLATPEFLTADVGAEGPEPAAEPEPEVETPPVAEAPPAATGTGGFEFADEAPVAGIEQLDPFASSFDVFVQRDGGAEEEEEPVELEPTARGFEGPVPVTVDGVPLTSSEPDLVPPGAHIEPPPPTPAPPTGPPAEEGEEAWPAAAAPSPAPAAEGVTIEDYLAGLLAYVPGSPGAGAASHSAARPEAAPNSASSTAPPAESSPTAGDDDDDEDLEQFQEWLRGLKT</sequence>
<keyword evidence="2 3" id="KW-0802">TPR repeat</keyword>
<protein>
    <submittedName>
        <fullName evidence="5">Tetratricopeptide repeat protein</fullName>
    </submittedName>
</protein>
<feature type="compositionally biased region" description="Low complexity" evidence="4">
    <location>
        <begin position="217"/>
        <end position="229"/>
    </location>
</feature>
<dbReference type="InterPro" id="IPR019734">
    <property type="entry name" value="TPR_rpt"/>
</dbReference>
<feature type="compositionally biased region" description="Pro residues" evidence="4">
    <location>
        <begin position="588"/>
        <end position="600"/>
    </location>
</feature>
<name>A0AAE5C9X7_9BACT</name>
<organism evidence="5 6">
    <name type="scientific">Candidatus Kutchimonas denitrificans</name>
    <dbReference type="NCBI Taxonomy" id="3056748"/>
    <lineage>
        <taxon>Bacteria</taxon>
        <taxon>Pseudomonadati</taxon>
        <taxon>Gemmatimonadota</taxon>
        <taxon>Gemmatimonadia</taxon>
        <taxon>Candidatus Palauibacterales</taxon>
        <taxon>Candidatus Palauibacteraceae</taxon>
        <taxon>Candidatus Kutchimonas</taxon>
    </lineage>
</organism>
<gene>
    <name evidence="5" type="ORF">GWO12_02220</name>
</gene>
<feature type="compositionally biased region" description="Acidic residues" evidence="4">
    <location>
        <begin position="178"/>
        <end position="201"/>
    </location>
</feature>
<evidence type="ECO:0000256" key="2">
    <source>
        <dbReference type="ARBA" id="ARBA00022803"/>
    </source>
</evidence>
<dbReference type="AlphaFoldDB" id="A0AAE5C9X7"/>
<proteinExistence type="predicted"/>
<feature type="compositionally biased region" description="Basic and acidic residues" evidence="4">
    <location>
        <begin position="414"/>
        <end position="423"/>
    </location>
</feature>
<feature type="region of interest" description="Disordered" evidence="4">
    <location>
        <begin position="542"/>
        <end position="620"/>
    </location>
</feature>
<feature type="repeat" description="TPR" evidence="3">
    <location>
        <begin position="92"/>
        <end position="125"/>
    </location>
</feature>
<feature type="compositionally biased region" description="Low complexity" evidence="4">
    <location>
        <begin position="638"/>
        <end position="673"/>
    </location>
</feature>
<dbReference type="InterPro" id="IPR011990">
    <property type="entry name" value="TPR-like_helical_dom_sf"/>
</dbReference>
<dbReference type="InterPro" id="IPR051685">
    <property type="entry name" value="Ycf3/AcsC/BcsC/TPR_MFPF"/>
</dbReference>
<accession>A0AAE5C9X7</accession>
<evidence type="ECO:0000313" key="5">
    <source>
        <dbReference type="EMBL" id="NIR73922.1"/>
    </source>
</evidence>
<feature type="compositionally biased region" description="Low complexity" evidence="4">
    <location>
        <begin position="608"/>
        <end position="620"/>
    </location>
</feature>
<feature type="region of interest" description="Disordered" evidence="4">
    <location>
        <begin position="129"/>
        <end position="312"/>
    </location>
</feature>
<keyword evidence="1" id="KW-0677">Repeat</keyword>
<feature type="compositionally biased region" description="Low complexity" evidence="4">
    <location>
        <begin position="497"/>
        <end position="508"/>
    </location>
</feature>
<feature type="region of interest" description="Disordered" evidence="4">
    <location>
        <begin position="414"/>
        <end position="514"/>
    </location>
</feature>
<evidence type="ECO:0000256" key="3">
    <source>
        <dbReference type="PROSITE-ProRule" id="PRU00339"/>
    </source>
</evidence>
<evidence type="ECO:0000256" key="4">
    <source>
        <dbReference type="SAM" id="MobiDB-lite"/>
    </source>
</evidence>
<evidence type="ECO:0000256" key="1">
    <source>
        <dbReference type="ARBA" id="ARBA00022737"/>
    </source>
</evidence>
<dbReference type="Proteomes" id="UP000702544">
    <property type="component" value="Unassembled WGS sequence"/>
</dbReference>
<dbReference type="SMART" id="SM00028">
    <property type="entry name" value="TPR"/>
    <property type="match status" value="4"/>
</dbReference>
<feature type="repeat" description="TPR" evidence="3">
    <location>
        <begin position="371"/>
        <end position="404"/>
    </location>
</feature>
<feature type="compositionally biased region" description="Polar residues" evidence="4">
    <location>
        <begin position="293"/>
        <end position="306"/>
    </location>
</feature>
<feature type="compositionally biased region" description="Basic and acidic residues" evidence="4">
    <location>
        <begin position="234"/>
        <end position="247"/>
    </location>
</feature>
<feature type="compositionally biased region" description="Acidic residues" evidence="4">
    <location>
        <begin position="674"/>
        <end position="684"/>
    </location>
</feature>
<dbReference type="PROSITE" id="PS50293">
    <property type="entry name" value="TPR_REGION"/>
    <property type="match status" value="1"/>
</dbReference>
<reference evidence="5 6" key="1">
    <citation type="submission" date="2020-01" db="EMBL/GenBank/DDBJ databases">
        <title>Genomes assembled from Gulf of Kutch pelagic sediment metagenomes.</title>
        <authorList>
            <person name="Chandrashekar M."/>
            <person name="Mahajan M.S."/>
            <person name="Dave K.J."/>
            <person name="Vatsa P."/>
            <person name="Nathani N.M."/>
        </authorList>
    </citation>
    <scope>NUCLEOTIDE SEQUENCE [LARGE SCALE GENOMIC DNA]</scope>
    <source>
        <strain evidence="5">KS3-K002</strain>
    </source>
</reference>
<feature type="region of interest" description="Disordered" evidence="4">
    <location>
        <begin position="636"/>
        <end position="694"/>
    </location>
</feature>
<feature type="repeat" description="TPR" evidence="3">
    <location>
        <begin position="58"/>
        <end position="91"/>
    </location>
</feature>